<dbReference type="Gene3D" id="3.40.50.12780">
    <property type="entry name" value="N-terminal domain of ligase-like"/>
    <property type="match status" value="1"/>
</dbReference>
<keyword evidence="5" id="KW-0597">Phosphoprotein</keyword>
<comment type="cofactor">
    <cofactor evidence="1">
        <name>pantetheine 4'-phosphate</name>
        <dbReference type="ChEBI" id="CHEBI:47942"/>
    </cofactor>
</comment>
<evidence type="ECO:0000256" key="9">
    <source>
        <dbReference type="ARBA" id="ARBA00023268"/>
    </source>
</evidence>
<dbReference type="Pfam" id="PF00668">
    <property type="entry name" value="Condensation"/>
    <property type="match status" value="1"/>
</dbReference>
<dbReference type="Pfam" id="PF00501">
    <property type="entry name" value="AMP-binding"/>
    <property type="match status" value="1"/>
</dbReference>
<comment type="similarity">
    <text evidence="3">Belongs to the ATP-dependent AMP-binding enzyme family.</text>
</comment>
<comment type="caution">
    <text evidence="12">The sequence shown here is derived from an EMBL/GenBank/DDBJ whole genome shotgun (WGS) entry which is preliminary data.</text>
</comment>
<dbReference type="Proteomes" id="UP001207626">
    <property type="component" value="Unassembled WGS sequence"/>
</dbReference>
<comment type="pathway">
    <text evidence="2">Siderophore biosynthesis.</text>
</comment>
<dbReference type="InterPro" id="IPR020806">
    <property type="entry name" value="PKS_PP-bd"/>
</dbReference>
<evidence type="ECO:0000256" key="4">
    <source>
        <dbReference type="ARBA" id="ARBA00022450"/>
    </source>
</evidence>
<dbReference type="InterPro" id="IPR001242">
    <property type="entry name" value="Condensation_dom"/>
</dbReference>
<keyword evidence="13" id="KW-1185">Reference proteome</keyword>
<dbReference type="InterPro" id="IPR013217">
    <property type="entry name" value="Methyltransf_12"/>
</dbReference>
<feature type="domain" description="Carrier" evidence="11">
    <location>
        <begin position="1424"/>
        <end position="1508"/>
    </location>
</feature>
<dbReference type="InterPro" id="IPR036736">
    <property type="entry name" value="ACP-like_sf"/>
</dbReference>
<dbReference type="InterPro" id="IPR023213">
    <property type="entry name" value="CAT-like_dom_sf"/>
</dbReference>
<feature type="region of interest" description="Disordered" evidence="10">
    <location>
        <begin position="1511"/>
        <end position="1535"/>
    </location>
</feature>
<dbReference type="Pfam" id="PF08242">
    <property type="entry name" value="Methyltransf_12"/>
    <property type="match status" value="1"/>
</dbReference>
<evidence type="ECO:0000256" key="8">
    <source>
        <dbReference type="ARBA" id="ARBA00023194"/>
    </source>
</evidence>
<dbReference type="Gene3D" id="3.30.559.30">
    <property type="entry name" value="Nonribosomal peptide synthetase, condensation domain"/>
    <property type="match status" value="1"/>
</dbReference>
<dbReference type="InterPro" id="IPR029058">
    <property type="entry name" value="AB_hydrolase_fold"/>
</dbReference>
<dbReference type="PROSITE" id="PS50075">
    <property type="entry name" value="CARRIER"/>
    <property type="match status" value="1"/>
</dbReference>
<dbReference type="InterPro" id="IPR000873">
    <property type="entry name" value="AMP-dep_synth/lig_dom"/>
</dbReference>
<dbReference type="Gene3D" id="3.30.559.10">
    <property type="entry name" value="Chloramphenicol acetyltransferase-like domain"/>
    <property type="match status" value="1"/>
</dbReference>
<protein>
    <submittedName>
        <fullName evidence="12">Amino acid adenylation domain-containing protein</fullName>
    </submittedName>
</protein>
<dbReference type="Gene3D" id="3.40.50.1820">
    <property type="entry name" value="alpha/beta hydrolase"/>
    <property type="match status" value="1"/>
</dbReference>
<evidence type="ECO:0000256" key="5">
    <source>
        <dbReference type="ARBA" id="ARBA00022553"/>
    </source>
</evidence>
<dbReference type="SUPFAM" id="SSF53474">
    <property type="entry name" value="alpha/beta-Hydrolases"/>
    <property type="match status" value="1"/>
</dbReference>
<evidence type="ECO:0000313" key="12">
    <source>
        <dbReference type="EMBL" id="MCY9521288.1"/>
    </source>
</evidence>
<evidence type="ECO:0000256" key="7">
    <source>
        <dbReference type="ARBA" id="ARBA00022737"/>
    </source>
</evidence>
<dbReference type="Pfam" id="PF18563">
    <property type="entry name" value="TubC_N"/>
    <property type="match status" value="1"/>
</dbReference>
<accession>A0ABT4DVB3</accession>
<feature type="compositionally biased region" description="Polar residues" evidence="10">
    <location>
        <begin position="1523"/>
        <end position="1533"/>
    </location>
</feature>
<gene>
    <name evidence="12" type="ORF">M5X09_16705</name>
</gene>
<dbReference type="SMART" id="SM00823">
    <property type="entry name" value="PKS_PP"/>
    <property type="match status" value="1"/>
</dbReference>
<dbReference type="InterPro" id="IPR044894">
    <property type="entry name" value="TubC_N_sf"/>
</dbReference>
<keyword evidence="6" id="KW-0436">Ligase</keyword>
<sequence>MSQNLTINSSELLRRLRREGMFLWEENGSLRYRAPSGTLKDNDLQALRDHKMALLDILRAEAKPVTVTPDPESRFEPFPLTDVQSAYLLGRRESFGYGGVACHIYMELNYPELDPKRTESVWNQLISRHDMLRAIVDHNGHQQVMKSVPHMEVAYTDIIDWEEQKAEAKLDEIREDMGHRIYETNRWPLFDIGVTRARDHAILHLSMEFLIADWASIWLLLSEFETLYKEPGRPLPDISLRFRDYLLAERSLRESTAYAADKEYWLQRADTLPPAPDLPLARIQHNSGAARFRRRFLRLDPLAWEGLKQQAQKRGLTPTAVVMTAYAAVIERWSRNKQFCLNLTLLNRLPLHAQVHDIVGDFTSVNLLAVDGEAGQAFHELARTLQKQLFDDLDHRLYSGVEVLREVARRRGREAALMPVVFTSAIGLVEPAQGNQLIGTIGGCGISQTPQVFLDCQAMDSLDGLQVNWDVREGIFPEGMIDDMFAAFEQLLRSLAQSNPIWDTGEAVPLPAWQLTERHHANAATAPVPNQPLHERVLAQAMATPDLPAVIDGEGQVTYGELVKRAAAVAEKLRALGCAAQDRVAVVMDKCAHQVAAVLGALSAGAVYLPIDTKQPELRRLAMLEQADVRFVLTCSTTPLQWPGRFVTIAVDQLKPAPNNMLASGGDPDVPAYIIYTSGSTGQPKGVVISHRAAANTIADLNRRFNINQGDRVLGLAQLSFDLSVYDMFGPLSAGGALVYPRADRLTDPSHWAELISKHEVTVWNSVPALLQMLIAYVNSEPNITLPKFRLALLSGDWIPLTLPDMIAKRLPAMQVVCLGGATEASIWSIYHIYQGLEADWHSIPYGRPLANQGFRVLDSRMRDCPVWVTGELYISGHGLSDGYLADQATTRERFVLHPVDGQRLYRTGDLGRYTPGGEIEFLGREDHQVKIKGHRIELGEIESTLLQHPAVAAAGVVVDGAGDDRALLAVVETAVNQERNINEETFEFDSLVNGIDEQACAAADQIGRAEIESATAALDQAVLNSMLVALQKLGLFANGETCSMEDILQRGGIVPRFHWLVRRWIARLTEAGLLAEHPAEHFSCPRQPDGTQLIEYWKLAEAFWTKKLGSSGFTTYVRSNAEQLSELLSGQQDAVSLLFPEGKLDHVRALYVDHLMANYLNHCICTLLTRIAKTHPGQTLRILEVGAGTGATTEKVLQSLNGFEVEYVFTDATPFFIPGAKSRFTQFPGVRFGIFDVDQDYRAQGLAPNSFDVVLAAGVLENARDIPSSLNRLTELISPGGWLVFTEPTEEHLWILASQAFMMTEPGDRLREDTSYLDRGEWIRLLKEYGDEPVLSLPAEEHNLSALGFHLFAKRLKQDRLTVSVSELERFLSSRLPAHMLPSHLQVADALPLTGNGKIDRRELATWRPRPAIEHSNMESDEGSADTLEAQLAQLWAEALGIPGIGRLQSFYEHGADSLIMAQVAGKLRDQLAADPSQGDIPYDALLRQMLNYPTVAALAEFMRSHLQEPERAADGPFPDLQGNSSSSSNAVLTPYGGGETGPLRVVFHAGLGTMNCFRLLLERMREQNLGPVVGITVADMEKYCAVEPSELIERLADDYAGRLLDSGHKQMQLIGYCLGGLIALEVARRLVEKGIHLLDLVLVDSHPVLFDIDDDLVIETLFVSNLNITLEQAGFGDANSDDLARGLLHLFESNNHSVPQGSSCAIGGDEGLERVGGLFRTMAALHMKDRFAAYVHAIAAASGGQMPAEMAEGLFKVYRQSFKAARFTPPPYMGNIRFLLADEPFSFLPGTDEMTLEFWQEVCLGEFEVTGIEGNHFSCIEEEAHAIKLAELISAPLIKK</sequence>
<dbReference type="Gene3D" id="3.30.300.30">
    <property type="match status" value="2"/>
</dbReference>
<dbReference type="Gene3D" id="1.10.10.1830">
    <property type="entry name" value="Non-ribosomal peptide synthase, adenylation domain"/>
    <property type="match status" value="1"/>
</dbReference>
<dbReference type="PANTHER" id="PTHR45527">
    <property type="entry name" value="NONRIBOSOMAL PEPTIDE SYNTHETASE"/>
    <property type="match status" value="1"/>
</dbReference>
<dbReference type="CDD" id="cd02440">
    <property type="entry name" value="AdoMet_MTases"/>
    <property type="match status" value="1"/>
</dbReference>
<name>A0ABT4DVB3_9BACL</name>
<dbReference type="InterPro" id="IPR045851">
    <property type="entry name" value="AMP-bd_C_sf"/>
</dbReference>
<proteinExistence type="inferred from homology"/>
<dbReference type="InterPro" id="IPR009081">
    <property type="entry name" value="PP-bd_ACP"/>
</dbReference>
<dbReference type="InterPro" id="IPR041464">
    <property type="entry name" value="TubC_N"/>
</dbReference>
<reference evidence="12 13" key="1">
    <citation type="submission" date="2022-05" db="EMBL/GenBank/DDBJ databases">
        <title>Genome Sequencing of Bee-Associated Microbes.</title>
        <authorList>
            <person name="Dunlap C."/>
        </authorList>
    </citation>
    <scope>NUCLEOTIDE SEQUENCE [LARGE SCALE GENOMIC DNA]</scope>
    <source>
        <strain evidence="12 13">NRRL NRS-1438</strain>
    </source>
</reference>
<dbReference type="Gene3D" id="3.40.50.150">
    <property type="entry name" value="Vaccinia Virus protein VP39"/>
    <property type="match status" value="1"/>
</dbReference>
<keyword evidence="8" id="KW-0045">Antibiotic biosynthesis</keyword>
<dbReference type="Pfam" id="PF00550">
    <property type="entry name" value="PP-binding"/>
    <property type="match status" value="1"/>
</dbReference>
<dbReference type="PROSITE" id="PS00455">
    <property type="entry name" value="AMP_BINDING"/>
    <property type="match status" value="1"/>
</dbReference>
<dbReference type="CDD" id="cd19535">
    <property type="entry name" value="Cyc_NRPS"/>
    <property type="match status" value="1"/>
</dbReference>
<evidence type="ECO:0000256" key="6">
    <source>
        <dbReference type="ARBA" id="ARBA00022598"/>
    </source>
</evidence>
<evidence type="ECO:0000313" key="13">
    <source>
        <dbReference type="Proteomes" id="UP001207626"/>
    </source>
</evidence>
<dbReference type="Pfam" id="PF00975">
    <property type="entry name" value="Thioesterase"/>
    <property type="match status" value="1"/>
</dbReference>
<dbReference type="Gene3D" id="1.10.1200.10">
    <property type="entry name" value="ACP-like"/>
    <property type="match status" value="1"/>
</dbReference>
<dbReference type="RefSeq" id="WP_268601226.1">
    <property type="nucleotide sequence ID" value="NZ_JAMDLV010000021.1"/>
</dbReference>
<dbReference type="InterPro" id="IPR010071">
    <property type="entry name" value="AA_adenyl_dom"/>
</dbReference>
<dbReference type="SUPFAM" id="SSF47336">
    <property type="entry name" value="ACP-like"/>
    <property type="match status" value="1"/>
</dbReference>
<evidence type="ECO:0000259" key="11">
    <source>
        <dbReference type="PROSITE" id="PS50075"/>
    </source>
</evidence>
<keyword evidence="9" id="KW-0511">Multifunctional enzyme</keyword>
<dbReference type="SUPFAM" id="SSF53335">
    <property type="entry name" value="S-adenosyl-L-methionine-dependent methyltransferases"/>
    <property type="match status" value="1"/>
</dbReference>
<dbReference type="NCBIfam" id="TIGR01733">
    <property type="entry name" value="AA-adenyl-dom"/>
    <property type="match status" value="1"/>
</dbReference>
<dbReference type="InterPro" id="IPR001031">
    <property type="entry name" value="Thioesterase"/>
</dbReference>
<keyword evidence="4" id="KW-0596">Phosphopantetheine</keyword>
<evidence type="ECO:0000256" key="10">
    <source>
        <dbReference type="SAM" id="MobiDB-lite"/>
    </source>
</evidence>
<keyword evidence="7" id="KW-0677">Repeat</keyword>
<evidence type="ECO:0000256" key="3">
    <source>
        <dbReference type="ARBA" id="ARBA00006432"/>
    </source>
</evidence>
<dbReference type="SUPFAM" id="SSF52777">
    <property type="entry name" value="CoA-dependent acyltransferases"/>
    <property type="match status" value="2"/>
</dbReference>
<dbReference type="InterPro" id="IPR020845">
    <property type="entry name" value="AMP-binding_CS"/>
</dbReference>
<dbReference type="InterPro" id="IPR042099">
    <property type="entry name" value="ANL_N_sf"/>
</dbReference>
<dbReference type="InterPro" id="IPR029063">
    <property type="entry name" value="SAM-dependent_MTases_sf"/>
</dbReference>
<dbReference type="EMBL" id="JAMDLW010000022">
    <property type="protein sequence ID" value="MCY9521288.1"/>
    <property type="molecule type" value="Genomic_DNA"/>
</dbReference>
<dbReference type="PANTHER" id="PTHR45527:SF10">
    <property type="entry name" value="PYOCHELIN SYNTHASE PCHF"/>
    <property type="match status" value="1"/>
</dbReference>
<dbReference type="InterPro" id="IPR057737">
    <property type="entry name" value="Condensation_MtbB-like"/>
</dbReference>
<organism evidence="12 13">
    <name type="scientific">Paenibacillus apiarius</name>
    <dbReference type="NCBI Taxonomy" id="46240"/>
    <lineage>
        <taxon>Bacteria</taxon>
        <taxon>Bacillati</taxon>
        <taxon>Bacillota</taxon>
        <taxon>Bacilli</taxon>
        <taxon>Bacillales</taxon>
        <taxon>Paenibacillaceae</taxon>
        <taxon>Paenibacillus</taxon>
    </lineage>
</organism>
<evidence type="ECO:0000256" key="2">
    <source>
        <dbReference type="ARBA" id="ARBA00004924"/>
    </source>
</evidence>
<evidence type="ECO:0000256" key="1">
    <source>
        <dbReference type="ARBA" id="ARBA00001957"/>
    </source>
</evidence>
<dbReference type="SUPFAM" id="SSF56801">
    <property type="entry name" value="Acetyl-CoA synthetase-like"/>
    <property type="match status" value="1"/>
</dbReference>